<gene>
    <name evidence="2" type="ORF">FHP29_13235</name>
</gene>
<dbReference type="OrthoDB" id="3786748at2"/>
<organism evidence="2 3">
    <name type="scientific">Nocardioides albidus</name>
    <dbReference type="NCBI Taxonomy" id="1517589"/>
    <lineage>
        <taxon>Bacteria</taxon>
        <taxon>Bacillati</taxon>
        <taxon>Actinomycetota</taxon>
        <taxon>Actinomycetes</taxon>
        <taxon>Propionibacteriales</taxon>
        <taxon>Nocardioidaceae</taxon>
        <taxon>Nocardioides</taxon>
    </lineage>
</organism>
<comment type="caution">
    <text evidence="2">The sequence shown here is derived from an EMBL/GenBank/DDBJ whole genome shotgun (WGS) entry which is preliminary data.</text>
</comment>
<feature type="region of interest" description="Disordered" evidence="1">
    <location>
        <begin position="1"/>
        <end position="21"/>
    </location>
</feature>
<sequence length="176" mass="19023">MSIWSSVHRAGGGVDSPEPLPAEAQYEPIWSDAAHEGLIAAVRKATGDTQVLHFRAYGLDEATIRTPPAEASDLAAVWLWDGSVLEEWSASAAGDDQPFDLASVDPDVLVTLDEKAREMSDGRISDSRISIAAPAYDGDDWIQLHLDEVDHGAVVLFADRDGVVAGELVNKDWRDD</sequence>
<accession>A0A5C4VQM6</accession>
<evidence type="ECO:0000256" key="1">
    <source>
        <dbReference type="SAM" id="MobiDB-lite"/>
    </source>
</evidence>
<protein>
    <submittedName>
        <fullName evidence="2">Uncharacterized protein</fullName>
    </submittedName>
</protein>
<keyword evidence="3" id="KW-1185">Reference proteome</keyword>
<name>A0A5C4VQM6_9ACTN</name>
<evidence type="ECO:0000313" key="3">
    <source>
        <dbReference type="Proteomes" id="UP000313231"/>
    </source>
</evidence>
<dbReference type="AlphaFoldDB" id="A0A5C4VQM6"/>
<evidence type="ECO:0000313" key="2">
    <source>
        <dbReference type="EMBL" id="TNM38253.1"/>
    </source>
</evidence>
<dbReference type="EMBL" id="VDMP01000025">
    <property type="protein sequence ID" value="TNM38253.1"/>
    <property type="molecule type" value="Genomic_DNA"/>
</dbReference>
<reference evidence="2 3" key="1">
    <citation type="journal article" date="2016" name="Int. J. Syst. Evol. Microbiol.">
        <title>Nocardioides albidus sp. nov., an actinobacterium isolated from garden soil.</title>
        <authorList>
            <person name="Singh H."/>
            <person name="Du J."/>
            <person name="Trinh H."/>
            <person name="Won K."/>
            <person name="Yang J.E."/>
            <person name="Yin C."/>
            <person name="Kook M."/>
            <person name="Yi T.H."/>
        </authorList>
    </citation>
    <scope>NUCLEOTIDE SEQUENCE [LARGE SCALE GENOMIC DNA]</scope>
    <source>
        <strain evidence="2 3">CCTCC AB 2015297</strain>
    </source>
</reference>
<proteinExistence type="predicted"/>
<dbReference type="RefSeq" id="WP_139623367.1">
    <property type="nucleotide sequence ID" value="NZ_VDMP01000025.1"/>
</dbReference>
<dbReference type="Proteomes" id="UP000313231">
    <property type="component" value="Unassembled WGS sequence"/>
</dbReference>